<dbReference type="EMBL" id="JBHUIT010000031">
    <property type="protein sequence ID" value="MFD2257494.1"/>
    <property type="molecule type" value="Genomic_DNA"/>
</dbReference>
<keyword evidence="3" id="KW-0812">Transmembrane</keyword>
<organism evidence="4 5">
    <name type="scientific">Luteolibacter algae</name>
    <dbReference type="NCBI Taxonomy" id="454151"/>
    <lineage>
        <taxon>Bacteria</taxon>
        <taxon>Pseudomonadati</taxon>
        <taxon>Verrucomicrobiota</taxon>
        <taxon>Verrucomicrobiia</taxon>
        <taxon>Verrucomicrobiales</taxon>
        <taxon>Verrucomicrobiaceae</taxon>
        <taxon>Luteolibacter</taxon>
    </lineage>
</organism>
<reference evidence="5" key="1">
    <citation type="journal article" date="2019" name="Int. J. Syst. Evol. Microbiol.">
        <title>The Global Catalogue of Microorganisms (GCM) 10K type strain sequencing project: providing services to taxonomists for standard genome sequencing and annotation.</title>
        <authorList>
            <consortium name="The Broad Institute Genomics Platform"/>
            <consortium name="The Broad Institute Genome Sequencing Center for Infectious Disease"/>
            <person name="Wu L."/>
            <person name="Ma J."/>
        </authorList>
    </citation>
    <scope>NUCLEOTIDE SEQUENCE [LARGE SCALE GENOMIC DNA]</scope>
    <source>
        <strain evidence="5">CGMCC 4.7106</strain>
    </source>
</reference>
<name>A0ABW5D9L9_9BACT</name>
<feature type="compositionally biased region" description="Polar residues" evidence="2">
    <location>
        <begin position="152"/>
        <end position="172"/>
    </location>
</feature>
<evidence type="ECO:0000313" key="4">
    <source>
        <dbReference type="EMBL" id="MFD2257494.1"/>
    </source>
</evidence>
<keyword evidence="1" id="KW-0175">Coiled coil</keyword>
<feature type="transmembrane region" description="Helical" evidence="3">
    <location>
        <begin position="12"/>
        <end position="30"/>
    </location>
</feature>
<accession>A0ABW5D9L9</accession>
<keyword evidence="3" id="KW-0472">Membrane</keyword>
<gene>
    <name evidence="4" type="ORF">ACFSSA_12495</name>
</gene>
<evidence type="ECO:0000313" key="5">
    <source>
        <dbReference type="Proteomes" id="UP001597375"/>
    </source>
</evidence>
<proteinExistence type="predicted"/>
<keyword evidence="5" id="KW-1185">Reference proteome</keyword>
<protein>
    <submittedName>
        <fullName evidence="4">Uncharacterized protein</fullName>
    </submittedName>
</protein>
<dbReference type="Proteomes" id="UP001597375">
    <property type="component" value="Unassembled WGS sequence"/>
</dbReference>
<sequence length="172" mass="19337">MSLQEILQNHFVWGLLLGLLIAGFILKNAIGTKMQLKRELRRVEGEMRDMQSHLNTQMKITAQGNDALTKEVEGLKTQNENLRVNLAALQNKPDKNELRQFRMQEMAISTMREQAPGFAGAWEKAMRQAESEMESAESGFSKLVRKVVPSLGYTSARPTASETQVIDNESDA</sequence>
<feature type="region of interest" description="Disordered" evidence="2">
    <location>
        <begin position="151"/>
        <end position="172"/>
    </location>
</feature>
<evidence type="ECO:0000256" key="1">
    <source>
        <dbReference type="SAM" id="Coils"/>
    </source>
</evidence>
<feature type="coiled-coil region" evidence="1">
    <location>
        <begin position="119"/>
        <end position="146"/>
    </location>
</feature>
<dbReference type="RefSeq" id="WP_386820795.1">
    <property type="nucleotide sequence ID" value="NZ_JBHUIT010000031.1"/>
</dbReference>
<comment type="caution">
    <text evidence="4">The sequence shown here is derived from an EMBL/GenBank/DDBJ whole genome shotgun (WGS) entry which is preliminary data.</text>
</comment>
<evidence type="ECO:0000256" key="3">
    <source>
        <dbReference type="SAM" id="Phobius"/>
    </source>
</evidence>
<evidence type="ECO:0000256" key="2">
    <source>
        <dbReference type="SAM" id="MobiDB-lite"/>
    </source>
</evidence>
<feature type="coiled-coil region" evidence="1">
    <location>
        <begin position="26"/>
        <end position="92"/>
    </location>
</feature>
<keyword evidence="3" id="KW-1133">Transmembrane helix</keyword>